<reference evidence="14 15" key="1">
    <citation type="journal article" date="2010" name="Genome Biol. Evol.">
        <title>Functional convergence in reduced genomes of bacterial symbionts spanning 200 My of evolution.</title>
        <authorList>
            <person name="McCutcheon J.P."/>
            <person name="Moran N.A."/>
        </authorList>
    </citation>
    <scope>NUCLEOTIDE SEQUENCE [LARGE SCALE GENOMIC DNA]</scope>
    <source>
        <strain evidence="14 15">CARI</strain>
    </source>
</reference>
<evidence type="ECO:0000256" key="11">
    <source>
        <dbReference type="RuleBase" id="RU003692"/>
    </source>
</evidence>
<feature type="disulfide bond" description="Redox-active" evidence="10">
    <location>
        <begin position="53"/>
        <end position="58"/>
    </location>
</feature>
<dbReference type="Proteomes" id="UP000001303">
    <property type="component" value="Chromosome"/>
</dbReference>
<keyword evidence="5 11" id="KW-0560">Oxidoreductase</keyword>
<dbReference type="Pfam" id="PF02852">
    <property type="entry name" value="Pyr_redox_dim"/>
    <property type="match status" value="1"/>
</dbReference>
<evidence type="ECO:0000256" key="10">
    <source>
        <dbReference type="PIRSR" id="PIRSR000350-4"/>
    </source>
</evidence>
<dbReference type="NCBIfam" id="TIGR01350">
    <property type="entry name" value="lipoamide_DH"/>
    <property type="match status" value="1"/>
</dbReference>
<evidence type="ECO:0000256" key="4">
    <source>
        <dbReference type="ARBA" id="ARBA00022827"/>
    </source>
</evidence>
<dbReference type="SUPFAM" id="SSF51905">
    <property type="entry name" value="FAD/NAD(P)-binding domain"/>
    <property type="match status" value="1"/>
</dbReference>
<protein>
    <recommendedName>
        <fullName evidence="2 11">Dihydrolipoyl dehydrogenase</fullName>
        <ecNumber evidence="2 11">1.8.1.4</ecNumber>
    </recommendedName>
</protein>
<keyword evidence="11" id="KW-0676">Redox-active center</keyword>
<dbReference type="PANTHER" id="PTHR22912">
    <property type="entry name" value="DISULFIDE OXIDOREDUCTASE"/>
    <property type="match status" value="1"/>
</dbReference>
<evidence type="ECO:0000256" key="3">
    <source>
        <dbReference type="ARBA" id="ARBA00022630"/>
    </source>
</evidence>
<dbReference type="InterPro" id="IPR006258">
    <property type="entry name" value="Lipoamide_DH"/>
</dbReference>
<keyword evidence="6 9" id="KW-0520">NAD</keyword>
<feature type="binding site" evidence="9">
    <location>
        <position position="287"/>
    </location>
    <ligand>
        <name>NAD(+)</name>
        <dbReference type="ChEBI" id="CHEBI:57540"/>
    </ligand>
</feature>
<dbReference type="GO" id="GO:0004148">
    <property type="term" value="F:dihydrolipoyl dehydrogenase (NADH) activity"/>
    <property type="evidence" value="ECO:0007669"/>
    <property type="project" value="UniProtKB-EC"/>
</dbReference>
<keyword evidence="9" id="KW-0547">Nucleotide-binding</keyword>
<dbReference type="KEGG" id="zin:ZICARI_165"/>
<dbReference type="EMBL" id="CP002161">
    <property type="protein sequence ID" value="ADM89770.1"/>
    <property type="molecule type" value="Genomic_DNA"/>
</dbReference>
<evidence type="ECO:0000256" key="5">
    <source>
        <dbReference type="ARBA" id="ARBA00023002"/>
    </source>
</evidence>
<evidence type="ECO:0000259" key="13">
    <source>
        <dbReference type="Pfam" id="PF07992"/>
    </source>
</evidence>
<feature type="binding site" evidence="9">
    <location>
        <position position="219"/>
    </location>
    <ligand>
        <name>NAD(+)</name>
        <dbReference type="ChEBI" id="CHEBI:57540"/>
    </ligand>
</feature>
<dbReference type="GO" id="GO:0005737">
    <property type="term" value="C:cytoplasm"/>
    <property type="evidence" value="ECO:0007669"/>
    <property type="project" value="UniProtKB-ARBA"/>
</dbReference>
<name>E0TIZ3_ZINIC</name>
<keyword evidence="4 9" id="KW-0274">FAD</keyword>
<comment type="miscellaneous">
    <text evidence="11">The active site is a redox-active disulfide bond.</text>
</comment>
<dbReference type="PANTHER" id="PTHR22912:SF151">
    <property type="entry name" value="DIHYDROLIPOYL DEHYDROGENASE, MITOCHONDRIAL"/>
    <property type="match status" value="1"/>
</dbReference>
<evidence type="ECO:0000256" key="7">
    <source>
        <dbReference type="ARBA" id="ARBA00049187"/>
    </source>
</evidence>
<evidence type="ECO:0000313" key="14">
    <source>
        <dbReference type="EMBL" id="ADM89770.1"/>
    </source>
</evidence>
<dbReference type="Gene3D" id="3.50.50.60">
    <property type="entry name" value="FAD/NAD(P)-binding domain"/>
    <property type="match status" value="2"/>
</dbReference>
<feature type="binding site" evidence="9">
    <location>
        <begin position="159"/>
        <end position="161"/>
    </location>
    <ligand>
        <name>FAD</name>
        <dbReference type="ChEBI" id="CHEBI:57692"/>
    </ligand>
</feature>
<sequence length="481" mass="54415">MKKKEIFEVIVIGAGPGGYIASIKSSKLNYKVACIDNWNNNNNKNIPSLGGTCTNVGCIPSKSLLNSTEFYNNIKNNSYKYGIEINNINFNINKIFEKKNKIILKINKGIMNLFIKNNISYFYGTASFLKSDKDNFYKIKIKNSENIKIIYGKNIIIATGSKPRKFMNIDFDEKYILSNKGALSLMNNTKDIGIIGCGAIGLETATIWQRLGLNVTLFERNERILSSLDIDISNIMYKTLINKNLKINLSSEIKNIKIINNKVCIEYIDNFKNIKKSLFDKIIISIGRIPNIEELNLKNINLKLDKNNFIKVNKNYKTNLNNIWAIGDVVGGKMLAHKAEREAIIASENISNIKDNLNNDNIPSVIYTYPEIAYVGKDLLKLEKEKIKYNIGKFPLIINSKNRILGCKKGIIKVYSDFYNNEILSAFIVSPYASEIIMEFVIALEFKASTDDLSKIIYPHPSISESIKDAVLSTNNNALNI</sequence>
<dbReference type="GO" id="GO:0050660">
    <property type="term" value="F:flavin adenine dinucleotide binding"/>
    <property type="evidence" value="ECO:0007669"/>
    <property type="project" value="InterPro"/>
</dbReference>
<feature type="domain" description="Pyridine nucleotide-disulphide oxidoreductase dimerisation" evidence="12">
    <location>
        <begin position="362"/>
        <end position="470"/>
    </location>
</feature>
<keyword evidence="3 11" id="KW-0285">Flavoprotein</keyword>
<dbReference type="EC" id="1.8.1.4" evidence="2 11"/>
<dbReference type="FunFam" id="3.30.390.30:FF:000001">
    <property type="entry name" value="Dihydrolipoyl dehydrogenase"/>
    <property type="match status" value="1"/>
</dbReference>
<keyword evidence="15" id="KW-1185">Reference proteome</keyword>
<comment type="catalytic activity">
    <reaction evidence="7 11">
        <text>N(6)-[(R)-dihydrolipoyl]-L-lysyl-[protein] + NAD(+) = N(6)-[(R)-lipoyl]-L-lysyl-[protein] + NADH + H(+)</text>
        <dbReference type="Rhea" id="RHEA:15045"/>
        <dbReference type="Rhea" id="RHEA-COMP:10474"/>
        <dbReference type="Rhea" id="RHEA-COMP:10475"/>
        <dbReference type="ChEBI" id="CHEBI:15378"/>
        <dbReference type="ChEBI" id="CHEBI:57540"/>
        <dbReference type="ChEBI" id="CHEBI:57945"/>
        <dbReference type="ChEBI" id="CHEBI:83099"/>
        <dbReference type="ChEBI" id="CHEBI:83100"/>
        <dbReference type="EC" id="1.8.1.4"/>
    </reaction>
</comment>
<dbReference type="STRING" id="871271.ZICARI_165"/>
<feature type="binding site" evidence="9">
    <location>
        <begin position="196"/>
        <end position="203"/>
    </location>
    <ligand>
        <name>NAD(+)</name>
        <dbReference type="ChEBI" id="CHEBI:57540"/>
    </ligand>
</feature>
<evidence type="ECO:0000256" key="8">
    <source>
        <dbReference type="PIRSR" id="PIRSR000350-2"/>
    </source>
</evidence>
<dbReference type="InterPro" id="IPR036188">
    <property type="entry name" value="FAD/NAD-bd_sf"/>
</dbReference>
<feature type="binding site" evidence="9">
    <location>
        <begin position="334"/>
        <end position="337"/>
    </location>
    <ligand>
        <name>FAD</name>
        <dbReference type="ChEBI" id="CHEBI:57692"/>
    </ligand>
</feature>
<accession>E0TIZ3</accession>
<evidence type="ECO:0000256" key="6">
    <source>
        <dbReference type="ARBA" id="ARBA00023027"/>
    </source>
</evidence>
<feature type="active site" description="Proton acceptor" evidence="8">
    <location>
        <position position="460"/>
    </location>
</feature>
<reference key="2">
    <citation type="submission" date="2010-08" db="EMBL/GenBank/DDBJ databases">
        <title>Functional convergence in reduced genomes of bacterial symbionts spanning 200 million years of evolution.</title>
        <authorList>
            <person name="McCutcheon J.P."/>
            <person name="Moran N.A."/>
        </authorList>
    </citation>
    <scope>NUCLEOTIDE SEQUENCE</scope>
    <source>
        <strain>CARI</strain>
    </source>
</reference>
<evidence type="ECO:0000256" key="1">
    <source>
        <dbReference type="ARBA" id="ARBA00007532"/>
    </source>
</evidence>
<dbReference type="Pfam" id="PF07992">
    <property type="entry name" value="Pyr_redox_2"/>
    <property type="match status" value="1"/>
</dbReference>
<dbReference type="InterPro" id="IPR016156">
    <property type="entry name" value="FAD/NAD-linked_Rdtase_dimer_sf"/>
</dbReference>
<evidence type="ECO:0000256" key="2">
    <source>
        <dbReference type="ARBA" id="ARBA00012608"/>
    </source>
</evidence>
<dbReference type="InterPro" id="IPR023753">
    <property type="entry name" value="FAD/NAD-binding_dom"/>
</dbReference>
<evidence type="ECO:0000313" key="15">
    <source>
        <dbReference type="Proteomes" id="UP000001303"/>
    </source>
</evidence>
<dbReference type="PRINTS" id="PR00368">
    <property type="entry name" value="FADPNR"/>
</dbReference>
<dbReference type="Gene3D" id="3.30.390.30">
    <property type="match status" value="1"/>
</dbReference>
<feature type="binding site" evidence="9">
    <location>
        <position position="328"/>
    </location>
    <ligand>
        <name>FAD</name>
        <dbReference type="ChEBI" id="CHEBI:57692"/>
    </ligand>
</feature>
<organism evidence="14 15">
    <name type="scientific">Zinderia insecticola (strain CARI)</name>
    <dbReference type="NCBI Taxonomy" id="871271"/>
    <lineage>
        <taxon>Bacteria</taxon>
        <taxon>Pseudomonadati</taxon>
        <taxon>Pseudomonadota</taxon>
        <taxon>Betaproteobacteria</taxon>
        <taxon>Burkholderiales</taxon>
        <taxon>Oxalobacteraceae</taxon>
        <taxon>Candidatus Zinderia</taxon>
    </lineage>
</organism>
<dbReference type="PRINTS" id="PR00411">
    <property type="entry name" value="PNDRDTASEI"/>
</dbReference>
<evidence type="ECO:0000259" key="12">
    <source>
        <dbReference type="Pfam" id="PF02852"/>
    </source>
</evidence>
<comment type="cofactor">
    <cofactor evidence="9 11">
        <name>FAD</name>
        <dbReference type="ChEBI" id="CHEBI:57692"/>
    </cofactor>
    <text evidence="9 11">Binds 1 FAD per subunit.</text>
</comment>
<dbReference type="InterPro" id="IPR001100">
    <property type="entry name" value="Pyr_nuc-diS_OxRdtase"/>
</dbReference>
<proteinExistence type="inferred from homology"/>
<evidence type="ECO:0000256" key="9">
    <source>
        <dbReference type="PIRSR" id="PIRSR000350-3"/>
    </source>
</evidence>
<dbReference type="InterPro" id="IPR004099">
    <property type="entry name" value="Pyr_nucl-diS_OxRdtase_dimer"/>
</dbReference>
<feature type="domain" description="FAD/NAD(P)-binding" evidence="13">
    <location>
        <begin position="8"/>
        <end position="343"/>
    </location>
</feature>
<feature type="binding site" evidence="9">
    <location>
        <position position="62"/>
    </location>
    <ligand>
        <name>FAD</name>
        <dbReference type="ChEBI" id="CHEBI:57692"/>
    </ligand>
</feature>
<dbReference type="AlphaFoldDB" id="E0TIZ3"/>
<dbReference type="PIRSF" id="PIRSF000350">
    <property type="entry name" value="Mercury_reductase_MerA"/>
    <property type="match status" value="1"/>
</dbReference>
<dbReference type="GO" id="GO:0006103">
    <property type="term" value="P:2-oxoglutarate metabolic process"/>
    <property type="evidence" value="ECO:0007669"/>
    <property type="project" value="TreeGrafter"/>
</dbReference>
<gene>
    <name evidence="14" type="primary">lpd</name>
    <name evidence="14" type="ordered locus">ZICARI_165</name>
</gene>
<comment type="similarity">
    <text evidence="1 11">Belongs to the class-I pyridine nucleotide-disulfide oxidoreductase family.</text>
</comment>
<dbReference type="HOGENOM" id="CLU_016755_0_1_4"/>
<dbReference type="SUPFAM" id="SSF55424">
    <property type="entry name" value="FAD/NAD-linked reductases, dimerisation (C-terminal) domain"/>
    <property type="match status" value="1"/>
</dbReference>
<dbReference type="InterPro" id="IPR050151">
    <property type="entry name" value="Class-I_Pyr_Nuc-Dis_Oxidored"/>
</dbReference>